<gene>
    <name evidence="1" type="ORF">EV193_101402</name>
</gene>
<keyword evidence="2" id="KW-1185">Reference proteome</keyword>
<dbReference type="AlphaFoldDB" id="A0A4Q7L5K2"/>
<dbReference type="RefSeq" id="WP_130342202.1">
    <property type="nucleotide sequence ID" value="NZ_SGWQ01000001.1"/>
</dbReference>
<organism evidence="1 2">
    <name type="scientific">Herbihabitans rhizosphaerae</name>
    <dbReference type="NCBI Taxonomy" id="1872711"/>
    <lineage>
        <taxon>Bacteria</taxon>
        <taxon>Bacillati</taxon>
        <taxon>Actinomycetota</taxon>
        <taxon>Actinomycetes</taxon>
        <taxon>Pseudonocardiales</taxon>
        <taxon>Pseudonocardiaceae</taxon>
        <taxon>Herbihabitans</taxon>
    </lineage>
</organism>
<comment type="caution">
    <text evidence="1">The sequence shown here is derived from an EMBL/GenBank/DDBJ whole genome shotgun (WGS) entry which is preliminary data.</text>
</comment>
<dbReference type="EMBL" id="SGWQ01000001">
    <property type="protein sequence ID" value="RZS44526.1"/>
    <property type="molecule type" value="Genomic_DNA"/>
</dbReference>
<evidence type="ECO:0000313" key="1">
    <source>
        <dbReference type="EMBL" id="RZS44526.1"/>
    </source>
</evidence>
<name>A0A4Q7L5K2_9PSEU</name>
<accession>A0A4Q7L5K2</accession>
<protein>
    <submittedName>
        <fullName evidence="1">Uncharacterized protein</fullName>
    </submittedName>
</protein>
<dbReference type="Proteomes" id="UP000294257">
    <property type="component" value="Unassembled WGS sequence"/>
</dbReference>
<evidence type="ECO:0000313" key="2">
    <source>
        <dbReference type="Proteomes" id="UP000294257"/>
    </source>
</evidence>
<dbReference type="OrthoDB" id="3693059at2"/>
<sequence>MAYTWQGGHLQLDKKRRANGTCTVTPASGERRTVDEWQRAGRYSGLVELDPWFSGSARVQCTMDVTVRTGFWATLKRLVSGPLIYVIVVISRRRRTPPR</sequence>
<proteinExistence type="predicted"/>
<reference evidence="1 2" key="1">
    <citation type="submission" date="2019-02" db="EMBL/GenBank/DDBJ databases">
        <title>Genomic Encyclopedia of Type Strains, Phase IV (KMG-IV): sequencing the most valuable type-strain genomes for metagenomic binning, comparative biology and taxonomic classification.</title>
        <authorList>
            <person name="Goeker M."/>
        </authorList>
    </citation>
    <scope>NUCLEOTIDE SEQUENCE [LARGE SCALE GENOMIC DNA]</scope>
    <source>
        <strain evidence="1 2">DSM 101727</strain>
    </source>
</reference>